<sequence length="75" mass="8547">MEVKKTGRKIDNNCKNDEFKAWATAALLGLSLHTYHWLTRSYQIFRLFAPSCVERTCSHVNKLADMFITGQGPEG</sequence>
<name>A0AAE0ZZ73_9GAST</name>
<evidence type="ECO:0000313" key="2">
    <source>
        <dbReference type="Proteomes" id="UP001283361"/>
    </source>
</evidence>
<keyword evidence="2" id="KW-1185">Reference proteome</keyword>
<gene>
    <name evidence="1" type="ORF">RRG08_021792</name>
</gene>
<proteinExistence type="predicted"/>
<reference evidence="1" key="1">
    <citation type="journal article" date="2023" name="G3 (Bethesda)">
        <title>A reference genome for the long-term kleptoplast-retaining sea slug Elysia crispata morphotype clarki.</title>
        <authorList>
            <person name="Eastman K.E."/>
            <person name="Pendleton A.L."/>
            <person name="Shaikh M.A."/>
            <person name="Suttiyut T."/>
            <person name="Ogas R."/>
            <person name="Tomko P."/>
            <person name="Gavelis G."/>
            <person name="Widhalm J.R."/>
            <person name="Wisecaver J.H."/>
        </authorList>
    </citation>
    <scope>NUCLEOTIDE SEQUENCE</scope>
    <source>
        <strain evidence="1">ECLA1</strain>
    </source>
</reference>
<accession>A0AAE0ZZ73</accession>
<evidence type="ECO:0000313" key="1">
    <source>
        <dbReference type="EMBL" id="KAK3777681.1"/>
    </source>
</evidence>
<dbReference type="EMBL" id="JAWDGP010003066">
    <property type="protein sequence ID" value="KAK3777681.1"/>
    <property type="molecule type" value="Genomic_DNA"/>
</dbReference>
<dbReference type="AlphaFoldDB" id="A0AAE0ZZ73"/>
<protein>
    <submittedName>
        <fullName evidence="1">Uncharacterized protein</fullName>
    </submittedName>
</protein>
<organism evidence="1 2">
    <name type="scientific">Elysia crispata</name>
    <name type="common">lettuce slug</name>
    <dbReference type="NCBI Taxonomy" id="231223"/>
    <lineage>
        <taxon>Eukaryota</taxon>
        <taxon>Metazoa</taxon>
        <taxon>Spiralia</taxon>
        <taxon>Lophotrochozoa</taxon>
        <taxon>Mollusca</taxon>
        <taxon>Gastropoda</taxon>
        <taxon>Heterobranchia</taxon>
        <taxon>Euthyneura</taxon>
        <taxon>Panpulmonata</taxon>
        <taxon>Sacoglossa</taxon>
        <taxon>Placobranchoidea</taxon>
        <taxon>Plakobranchidae</taxon>
        <taxon>Elysia</taxon>
    </lineage>
</organism>
<comment type="caution">
    <text evidence="1">The sequence shown here is derived from an EMBL/GenBank/DDBJ whole genome shotgun (WGS) entry which is preliminary data.</text>
</comment>
<dbReference type="Proteomes" id="UP001283361">
    <property type="component" value="Unassembled WGS sequence"/>
</dbReference>